<dbReference type="Proteomes" id="UP000663846">
    <property type="component" value="Unassembled WGS sequence"/>
</dbReference>
<gene>
    <name evidence="2" type="ORF">RDB_LOCUS180782</name>
</gene>
<sequence>MPRKLVCVFGSEFYSDHAESRLLAQQMVRNPTEQLLRFEQAETPLPTTSPKPIGIKGILGLKSSSNKASPPPPYTKAVSGAYGFLSKWYQPEDEIILMAVTGHSEEWAVLYAAVKVLAEHLEAGTEPIRVETDPDPAIEKERDVFNDRPQDEPPNPLLGITIESTVALTYRSSQSLSEINNRLLEDLPLSVKHIFSFNWATGKENYCDTYRDAMGQIISREASYFKEMNWHIPMLTNSTMSFIRYQSDHTRAWRFINPTVHRTLASLPAPLIPDFPSSPLSTPTQSLPTRSKSWFPKPFTKKSKLASRRRTVPTVPTTRSSTLASGFITASSGSSTPTTTTSFSSPSSPRSSLLSSSDLTHSSRTSIDSGTCPTLREAYIQLPGMTRHQAWAYPAFGGHKDDYQLPERVVWRSSRE</sequence>
<feature type="region of interest" description="Disordered" evidence="1">
    <location>
        <begin position="326"/>
        <end position="370"/>
    </location>
</feature>
<reference evidence="2" key="1">
    <citation type="submission" date="2021-01" db="EMBL/GenBank/DDBJ databases">
        <authorList>
            <person name="Kaushik A."/>
        </authorList>
    </citation>
    <scope>NUCLEOTIDE SEQUENCE</scope>
    <source>
        <strain evidence="2">AG1-1C</strain>
    </source>
</reference>
<comment type="caution">
    <text evidence="2">The sequence shown here is derived from an EMBL/GenBank/DDBJ whole genome shotgun (WGS) entry which is preliminary data.</text>
</comment>
<feature type="compositionally biased region" description="Low complexity" evidence="1">
    <location>
        <begin position="277"/>
        <end position="289"/>
    </location>
</feature>
<name>A0A8H3C4P4_9AGAM</name>
<evidence type="ECO:0000313" key="2">
    <source>
        <dbReference type="EMBL" id="CAE6473745.1"/>
    </source>
</evidence>
<proteinExistence type="predicted"/>
<evidence type="ECO:0000313" key="3">
    <source>
        <dbReference type="Proteomes" id="UP000663846"/>
    </source>
</evidence>
<dbReference type="EMBL" id="CAJMWS010001127">
    <property type="protein sequence ID" value="CAE6473745.1"/>
    <property type="molecule type" value="Genomic_DNA"/>
</dbReference>
<accession>A0A8H3C4P4</accession>
<dbReference type="AlphaFoldDB" id="A0A8H3C4P4"/>
<feature type="compositionally biased region" description="Low complexity" evidence="1">
    <location>
        <begin position="329"/>
        <end position="366"/>
    </location>
</feature>
<feature type="region of interest" description="Disordered" evidence="1">
    <location>
        <begin position="276"/>
        <end position="295"/>
    </location>
</feature>
<feature type="region of interest" description="Disordered" evidence="1">
    <location>
        <begin position="300"/>
        <end position="319"/>
    </location>
</feature>
<protein>
    <submittedName>
        <fullName evidence="2">Uncharacterized protein</fullName>
    </submittedName>
</protein>
<feature type="compositionally biased region" description="Basic residues" evidence="1">
    <location>
        <begin position="300"/>
        <end position="311"/>
    </location>
</feature>
<evidence type="ECO:0000256" key="1">
    <source>
        <dbReference type="SAM" id="MobiDB-lite"/>
    </source>
</evidence>
<organism evidence="2 3">
    <name type="scientific">Rhizoctonia solani</name>
    <dbReference type="NCBI Taxonomy" id="456999"/>
    <lineage>
        <taxon>Eukaryota</taxon>
        <taxon>Fungi</taxon>
        <taxon>Dikarya</taxon>
        <taxon>Basidiomycota</taxon>
        <taxon>Agaricomycotina</taxon>
        <taxon>Agaricomycetes</taxon>
        <taxon>Cantharellales</taxon>
        <taxon>Ceratobasidiaceae</taxon>
        <taxon>Rhizoctonia</taxon>
    </lineage>
</organism>